<organism evidence="2 3">
    <name type="scientific">Methyloceanibacter superfactus</name>
    <dbReference type="NCBI Taxonomy" id="1774969"/>
    <lineage>
        <taxon>Bacteria</taxon>
        <taxon>Pseudomonadati</taxon>
        <taxon>Pseudomonadota</taxon>
        <taxon>Alphaproteobacteria</taxon>
        <taxon>Hyphomicrobiales</taxon>
        <taxon>Hyphomicrobiaceae</taxon>
        <taxon>Methyloceanibacter</taxon>
    </lineage>
</organism>
<sequence>MHHTHQPVHARAIDRVSLKAQEHGRELRHQHIGIGAPKLDVLLDGVERRLRVLGFSGHPGGYPSASMNNSRQRRKMRREFSLSQQSLMYSAIEHS</sequence>
<name>A0A1E3VV15_9HYPH</name>
<dbReference type="STRING" id="1774969.AUC69_12210"/>
<accession>A0A1E3VV15</accession>
<feature type="compositionally biased region" description="Basic and acidic residues" evidence="1">
    <location>
        <begin position="11"/>
        <end position="25"/>
    </location>
</feature>
<evidence type="ECO:0000256" key="1">
    <source>
        <dbReference type="SAM" id="MobiDB-lite"/>
    </source>
</evidence>
<dbReference type="Proteomes" id="UP000094472">
    <property type="component" value="Unassembled WGS sequence"/>
</dbReference>
<reference evidence="2 3" key="1">
    <citation type="journal article" date="2016" name="Environ. Microbiol.">
        <title>New Methyloceanibacter diversity from North Sea sediments includes methanotroph containing solely the soluble methane monooxygenase.</title>
        <authorList>
            <person name="Vekeman B."/>
            <person name="Kerckhof F.M."/>
            <person name="Cremers G."/>
            <person name="de Vos P."/>
            <person name="Vandamme P."/>
            <person name="Boon N."/>
            <person name="Op den Camp H.J."/>
            <person name="Heylen K."/>
        </authorList>
    </citation>
    <scope>NUCLEOTIDE SEQUENCE [LARGE SCALE GENOMIC DNA]</scope>
    <source>
        <strain evidence="2 3">R-67175</strain>
    </source>
</reference>
<evidence type="ECO:0000313" key="3">
    <source>
        <dbReference type="Proteomes" id="UP000094472"/>
    </source>
</evidence>
<dbReference type="EMBL" id="LPWF01000026">
    <property type="protein sequence ID" value="ODR97372.1"/>
    <property type="molecule type" value="Genomic_DNA"/>
</dbReference>
<feature type="region of interest" description="Disordered" evidence="1">
    <location>
        <begin position="1"/>
        <end position="25"/>
    </location>
</feature>
<gene>
    <name evidence="2" type="ORF">AUC69_12210</name>
</gene>
<dbReference type="AlphaFoldDB" id="A0A1E3VV15"/>
<keyword evidence="3" id="KW-1185">Reference proteome</keyword>
<comment type="caution">
    <text evidence="2">The sequence shown here is derived from an EMBL/GenBank/DDBJ whole genome shotgun (WGS) entry which is preliminary data.</text>
</comment>
<protein>
    <submittedName>
        <fullName evidence="2">Uncharacterized protein</fullName>
    </submittedName>
</protein>
<evidence type="ECO:0000313" key="2">
    <source>
        <dbReference type="EMBL" id="ODR97372.1"/>
    </source>
</evidence>
<proteinExistence type="predicted"/>